<feature type="non-terminal residue" evidence="2">
    <location>
        <position position="355"/>
    </location>
</feature>
<reference evidence="2" key="1">
    <citation type="submission" date="2022-03" db="EMBL/GenBank/DDBJ databases">
        <authorList>
            <person name="Sayadi A."/>
        </authorList>
    </citation>
    <scope>NUCLEOTIDE SEQUENCE</scope>
</reference>
<organism evidence="2 3">
    <name type="scientific">Acanthoscelides obtectus</name>
    <name type="common">Bean weevil</name>
    <name type="synonym">Bruchus obtectus</name>
    <dbReference type="NCBI Taxonomy" id="200917"/>
    <lineage>
        <taxon>Eukaryota</taxon>
        <taxon>Metazoa</taxon>
        <taxon>Ecdysozoa</taxon>
        <taxon>Arthropoda</taxon>
        <taxon>Hexapoda</taxon>
        <taxon>Insecta</taxon>
        <taxon>Pterygota</taxon>
        <taxon>Neoptera</taxon>
        <taxon>Endopterygota</taxon>
        <taxon>Coleoptera</taxon>
        <taxon>Polyphaga</taxon>
        <taxon>Cucujiformia</taxon>
        <taxon>Chrysomeloidea</taxon>
        <taxon>Chrysomelidae</taxon>
        <taxon>Bruchinae</taxon>
        <taxon>Bruchini</taxon>
        <taxon>Acanthoscelides</taxon>
    </lineage>
</organism>
<name>A0A9P0MI97_ACAOB</name>
<keyword evidence="3" id="KW-1185">Reference proteome</keyword>
<evidence type="ECO:0000313" key="2">
    <source>
        <dbReference type="EMBL" id="CAH2013075.1"/>
    </source>
</evidence>
<dbReference type="GO" id="GO:0004623">
    <property type="term" value="F:phospholipase A2 activity"/>
    <property type="evidence" value="ECO:0007669"/>
    <property type="project" value="InterPro"/>
</dbReference>
<dbReference type="InterPro" id="IPR036444">
    <property type="entry name" value="PLipase_A2_dom_sf"/>
</dbReference>
<dbReference type="Proteomes" id="UP001152888">
    <property type="component" value="Unassembled WGS sequence"/>
</dbReference>
<proteinExistence type="predicted"/>
<comment type="caution">
    <text evidence="2">The sequence shown here is derived from an EMBL/GenBank/DDBJ whole genome shotgun (WGS) entry which is preliminary data.</text>
</comment>
<dbReference type="GO" id="GO:0006644">
    <property type="term" value="P:phospholipid metabolic process"/>
    <property type="evidence" value="ECO:0007669"/>
    <property type="project" value="InterPro"/>
</dbReference>
<sequence length="355" mass="39989">VCEAIWIELADKVIPQCSTEKWIEIAKGFQTCAQFPNCIRAIDGKHIRTKQPPNSGSMYYNYKQYYSTVLFAMCDANYCFTYIEVGSYVEQLSIPLEAQTVSIPDIRPSYRVSDVATFSASCPTVLFNSVTDIAKFLTKDSRSSCTSFVLSALPLRDFLLDISTAYLNDKSLQSYSKFCGPGTRLQKRLALGQKGINKLDGACLQHDIAYQKSDLTTRHVADYQLEQDAWKRVKSPDAKLGEKAAALLVTNIMKTMFSFIKSSVMSNTFTLTGYTSKLSANFYPPIELDISAEYGLTHEGDESNVVTLPEGVYEIEDINKYIQNEIISMNDTYKERYENKVDEMFSLKANTNTEV</sequence>
<dbReference type="Pfam" id="PF08398">
    <property type="entry name" value="Phospholip_A2_4"/>
    <property type="match status" value="1"/>
</dbReference>
<dbReference type="GO" id="GO:0050482">
    <property type="term" value="P:arachidonate secretion"/>
    <property type="evidence" value="ECO:0007669"/>
    <property type="project" value="InterPro"/>
</dbReference>
<dbReference type="OrthoDB" id="6782277at2759"/>
<feature type="domain" description="Phospholipase A2-like" evidence="1">
    <location>
        <begin position="177"/>
        <end position="227"/>
    </location>
</feature>
<dbReference type="AlphaFoldDB" id="A0A9P0MI97"/>
<dbReference type="EMBL" id="CAKOFQ010008266">
    <property type="protein sequence ID" value="CAH2013075.1"/>
    <property type="molecule type" value="Genomic_DNA"/>
</dbReference>
<dbReference type="GO" id="GO:0005198">
    <property type="term" value="F:structural molecule activity"/>
    <property type="evidence" value="ECO:0007669"/>
    <property type="project" value="InterPro"/>
</dbReference>
<gene>
    <name evidence="2" type="ORF">ACAOBT_LOCUS33192</name>
</gene>
<accession>A0A9P0MI97</accession>
<dbReference type="InterPro" id="IPR013607">
    <property type="entry name" value="Phospholipase_A2-like"/>
</dbReference>
<evidence type="ECO:0000259" key="1">
    <source>
        <dbReference type="Pfam" id="PF08398"/>
    </source>
</evidence>
<evidence type="ECO:0000313" key="3">
    <source>
        <dbReference type="Proteomes" id="UP001152888"/>
    </source>
</evidence>
<protein>
    <recommendedName>
        <fullName evidence="1">Phospholipase A2-like domain-containing protein</fullName>
    </recommendedName>
</protein>
<dbReference type="Gene3D" id="1.20.90.10">
    <property type="entry name" value="Phospholipase A2 domain"/>
    <property type="match status" value="1"/>
</dbReference>